<dbReference type="AlphaFoldDB" id="A0A9W8CDL5"/>
<accession>A0A9W8CDL5</accession>
<dbReference type="PANTHER" id="PTHR45786:SF68">
    <property type="entry name" value="OS02G0701800 PROTEIN"/>
    <property type="match status" value="1"/>
</dbReference>
<dbReference type="EMBL" id="MU629713">
    <property type="protein sequence ID" value="KAJ1255429.1"/>
    <property type="molecule type" value="Genomic_DNA"/>
</dbReference>
<protein>
    <recommendedName>
        <fullName evidence="3">Helitron helicase-like domain-containing protein</fullName>
    </recommendedName>
</protein>
<sequence length="563" mass="64608">MMRDFDIGVEKAIKRKRINNIPTGQRATLIAHRNETFAKMIAQRCKSSSGDPTPISHETSLVEPMIQLTNSTLDVQDANDTVSPTQSHVHDECGDGVIFEEDQNDDGYIFAGQDDENDEEIVIDVTDDASTMSSSTEDPHDHVYSNIPENTHVLEDVPNCKHCGAKRFHKEPKGFCCRDGKISLSNIETPPELMRLWTSTDSDARHFRDNIRFFNGHFAFTSLHCMLDGDTIDVRKTGVYTFRAHGQMYHTISDFAGGGKRANPLVMYFYDDDPNLEHRYRHCRENKKQKDQQVIRQLVHILKDNPYSQQLKQMGQIEDLADYHITFNLDHHLDQRTHNIPLTSEVAAVWVEGTEQCRKFDCSVILYGNNKQEYGIRSYHASYDLLAYLLFFPRGESGWHSGIPKHDVSINAVNAAHVACANSQGNPGGKCRNHYPRPFNMATLQGKDSYPVYRRREDGHKEMVRGNELDNRWVVPYNPFILMYFNCHINVEVCSSIKAVKYLYKYLYKGHDRASISVNEADGQGNVDEIKMYRQARWVTPPEALWRIYSFDLSKISPPMMQL</sequence>
<comment type="caution">
    <text evidence="1">The sequence shown here is derived from an EMBL/GenBank/DDBJ whole genome shotgun (WGS) entry which is preliminary data.</text>
</comment>
<keyword evidence="2" id="KW-1185">Reference proteome</keyword>
<evidence type="ECO:0000313" key="1">
    <source>
        <dbReference type="EMBL" id="KAJ1255429.1"/>
    </source>
</evidence>
<dbReference type="OrthoDB" id="683332at2759"/>
<dbReference type="Proteomes" id="UP001164776">
    <property type="component" value="Unassembled WGS sequence"/>
</dbReference>
<reference evidence="1 2" key="1">
    <citation type="submission" date="2022-10" db="EMBL/GenBank/DDBJ databases">
        <title>WGS assembly of Paspalum vaginatum 540-79.</title>
        <authorList>
            <person name="Sun G."/>
            <person name="Wase N."/>
            <person name="Shu S."/>
            <person name="Jenkins J."/>
            <person name="Zhou B."/>
            <person name="Torres-Rodriguez J."/>
            <person name="Chen C."/>
            <person name="Sandor L."/>
            <person name="Plott C."/>
            <person name="Yoshinga Y."/>
            <person name="Daum C."/>
            <person name="Qi P."/>
            <person name="Barry K."/>
            <person name="Lipzen A."/>
            <person name="Berry L."/>
            <person name="Pedersen C."/>
            <person name="Gottilla T."/>
            <person name="Foltz A."/>
            <person name="Yu H."/>
            <person name="O'Malley R."/>
            <person name="Zhang C."/>
            <person name="Devos K."/>
            <person name="Sigmon B."/>
            <person name="Yu B."/>
            <person name="Obata T."/>
            <person name="Schmutz J."/>
            <person name="Schnable J."/>
        </authorList>
    </citation>
    <scope>NUCLEOTIDE SEQUENCE [LARGE SCALE GENOMIC DNA]</scope>
    <source>
        <strain evidence="2">cv. 540-79</strain>
    </source>
</reference>
<gene>
    <name evidence="1" type="ORF">BS78_K230700</name>
</gene>
<proteinExistence type="predicted"/>
<name>A0A9W8CDL5_9POAL</name>
<dbReference type="PANTHER" id="PTHR45786">
    <property type="entry name" value="DNA BINDING PROTEIN-LIKE"/>
    <property type="match status" value="1"/>
</dbReference>
<organism evidence="1 2">
    <name type="scientific">Paspalum vaginatum</name>
    <name type="common">seashore paspalum</name>
    <dbReference type="NCBI Taxonomy" id="158149"/>
    <lineage>
        <taxon>Eukaryota</taxon>
        <taxon>Viridiplantae</taxon>
        <taxon>Streptophyta</taxon>
        <taxon>Embryophyta</taxon>
        <taxon>Tracheophyta</taxon>
        <taxon>Spermatophyta</taxon>
        <taxon>Magnoliopsida</taxon>
        <taxon>Liliopsida</taxon>
        <taxon>Poales</taxon>
        <taxon>Poaceae</taxon>
        <taxon>PACMAD clade</taxon>
        <taxon>Panicoideae</taxon>
        <taxon>Andropogonodae</taxon>
        <taxon>Paspaleae</taxon>
        <taxon>Paspalinae</taxon>
        <taxon>Paspalum</taxon>
    </lineage>
</organism>
<evidence type="ECO:0008006" key="3">
    <source>
        <dbReference type="Google" id="ProtNLM"/>
    </source>
</evidence>
<evidence type="ECO:0000313" key="2">
    <source>
        <dbReference type="Proteomes" id="UP001164776"/>
    </source>
</evidence>